<keyword evidence="2" id="KW-0472">Membrane</keyword>
<feature type="region of interest" description="Disordered" evidence="1">
    <location>
        <begin position="279"/>
        <end position="369"/>
    </location>
</feature>
<gene>
    <name evidence="4" type="ORF">HETSPECPRED_002773</name>
</gene>
<keyword evidence="2" id="KW-1133">Transmembrane helix</keyword>
<sequence>MLTSIFVFSTLQACTEAVILGPRQKANGASTTSLGRSPSTIGPFTGPTLPTATSIPTATTATDRAAQASSAASSSSTTPGTLGGVSESPDNATTSSNADHGSCHRTSEEYYTTSSGPFCQPKNLQDVWAGRTYSAIWDPDLFDHGANITISLSYANLPGSQDLDAIWYKTVPNTAGELEIEMDPDWLQGESRNNLTLGLQAIDRDGSTIAGGPTISLITSPIPSPLPSPNPSPAASKHASSSKLGVEVGLPIALVFLAALCIGLFLMLRRRRRARGYLGPRGQRMRAHGEAKLTGDELRSTTTATRSRRGSGKDESVQGGVELQPRTGHRREDSMGGSLTSPVSPISSSGRTSNAFRDEIERQRASGRF</sequence>
<dbReference type="EMBL" id="CAJPDS010000017">
    <property type="protein sequence ID" value="CAF9916140.1"/>
    <property type="molecule type" value="Genomic_DNA"/>
</dbReference>
<feature type="compositionally biased region" description="Basic and acidic residues" evidence="1">
    <location>
        <begin position="287"/>
        <end position="299"/>
    </location>
</feature>
<evidence type="ECO:0000313" key="5">
    <source>
        <dbReference type="Proteomes" id="UP000664521"/>
    </source>
</evidence>
<feature type="compositionally biased region" description="Low complexity" evidence="1">
    <location>
        <begin position="47"/>
        <end position="78"/>
    </location>
</feature>
<reference evidence="4" key="1">
    <citation type="submission" date="2021-03" db="EMBL/GenBank/DDBJ databases">
        <authorList>
            <person name="Tagirdzhanova G."/>
        </authorList>
    </citation>
    <scope>NUCLEOTIDE SEQUENCE</scope>
</reference>
<evidence type="ECO:0000313" key="4">
    <source>
        <dbReference type="EMBL" id="CAF9916140.1"/>
    </source>
</evidence>
<feature type="compositionally biased region" description="Polar residues" evidence="1">
    <location>
        <begin position="27"/>
        <end position="42"/>
    </location>
</feature>
<dbReference type="Proteomes" id="UP000664521">
    <property type="component" value="Unassembled WGS sequence"/>
</dbReference>
<evidence type="ECO:0000256" key="3">
    <source>
        <dbReference type="SAM" id="SignalP"/>
    </source>
</evidence>
<keyword evidence="5" id="KW-1185">Reference proteome</keyword>
<proteinExistence type="predicted"/>
<feature type="compositionally biased region" description="Basic and acidic residues" evidence="1">
    <location>
        <begin position="356"/>
        <end position="369"/>
    </location>
</feature>
<dbReference type="OrthoDB" id="4084551at2759"/>
<feature type="transmembrane region" description="Helical" evidence="2">
    <location>
        <begin position="248"/>
        <end position="268"/>
    </location>
</feature>
<feature type="signal peptide" evidence="3">
    <location>
        <begin position="1"/>
        <end position="17"/>
    </location>
</feature>
<evidence type="ECO:0000256" key="1">
    <source>
        <dbReference type="SAM" id="MobiDB-lite"/>
    </source>
</evidence>
<feature type="region of interest" description="Disordered" evidence="1">
    <location>
        <begin position="26"/>
        <end position="116"/>
    </location>
</feature>
<name>A0A8H3F2S8_9LECA</name>
<comment type="caution">
    <text evidence="4">The sequence shown here is derived from an EMBL/GenBank/DDBJ whole genome shotgun (WGS) entry which is preliminary data.</text>
</comment>
<accession>A0A8H3F2S8</accession>
<dbReference type="AlphaFoldDB" id="A0A8H3F2S8"/>
<feature type="chain" id="PRO_5034409550" evidence="3">
    <location>
        <begin position="18"/>
        <end position="369"/>
    </location>
</feature>
<organism evidence="4 5">
    <name type="scientific">Heterodermia speciosa</name>
    <dbReference type="NCBI Taxonomy" id="116794"/>
    <lineage>
        <taxon>Eukaryota</taxon>
        <taxon>Fungi</taxon>
        <taxon>Dikarya</taxon>
        <taxon>Ascomycota</taxon>
        <taxon>Pezizomycotina</taxon>
        <taxon>Lecanoromycetes</taxon>
        <taxon>OSLEUM clade</taxon>
        <taxon>Lecanoromycetidae</taxon>
        <taxon>Caliciales</taxon>
        <taxon>Physciaceae</taxon>
        <taxon>Heterodermia</taxon>
    </lineage>
</organism>
<feature type="compositionally biased region" description="Polar residues" evidence="1">
    <location>
        <begin position="88"/>
        <end position="99"/>
    </location>
</feature>
<dbReference type="InterPro" id="IPR028000">
    <property type="entry name" value="Pma1"/>
</dbReference>
<dbReference type="Pfam" id="PF14610">
    <property type="entry name" value="Psg1"/>
    <property type="match status" value="1"/>
</dbReference>
<evidence type="ECO:0000256" key="2">
    <source>
        <dbReference type="SAM" id="Phobius"/>
    </source>
</evidence>
<feature type="compositionally biased region" description="Low complexity" evidence="1">
    <location>
        <begin position="337"/>
        <end position="353"/>
    </location>
</feature>
<protein>
    <submittedName>
        <fullName evidence="4">Uncharacterized protein</fullName>
    </submittedName>
</protein>
<keyword evidence="2" id="KW-0812">Transmembrane</keyword>
<keyword evidence="3" id="KW-0732">Signal</keyword>